<evidence type="ECO:0000313" key="3">
    <source>
        <dbReference type="RefSeq" id="XP_022334756.1"/>
    </source>
</evidence>
<keyword evidence="2" id="KW-1185">Reference proteome</keyword>
<protein>
    <submittedName>
        <fullName evidence="3">Uncharacterized protein LOC111131489 isoform X1</fullName>
    </submittedName>
</protein>
<dbReference type="OrthoDB" id="6152451at2759"/>
<dbReference type="InterPro" id="IPR011029">
    <property type="entry name" value="DEATH-like_dom_sf"/>
</dbReference>
<keyword evidence="1" id="KW-1133">Transmembrane helix</keyword>
<sequence>MNDVFIRCRHIILCEVENMVQKKIAGFVLIILVYWTPSNFAALPQWVHRVKSCPELNISQWIEASKRLNCFHEITAKDPTMQAKVYHCLPSSYLNETVEFCGMNVPVAPGNCPIYNYKQGQNVAPGYYNCSGFGSGCPQQMFFSKNVYKHPKCLNINRGAQCFEAEVTCKKSSTKPSIGTSIDKNPIVNISTISTTKKPSDSVDMNEVAQREDSNKTFLYILIVLSTLAVIGTVFVVRWFYLRRRKLFLYKYLFVNPTPYISEEDYKALKDNRHNVQNNAPTNGYVGRTTNQMDEERGQLIDKMCKGAKICQYNSLFRDLTKAMSKKELQRMKILLKDRIENELDDVNGIKEPMDLLEYLNVKYLAYFNIVFLQGLFLTAKAQTLFDICVEYARKRTKEVTFFEKKILGKDHTNVRYIINCPDLTCYTEEELKKLQVLLSTLLGAQYDDIVVCGLQNGCVIVTFMIRKCLIPKLRELYTSEKENLICQWMFKLSLKYKVVRVMIEEDEVFMCDLLMTVTQLKAEAGFARCISYSSIQKKSEICNVDVTKTIDSTKSKLTFANSYIKEENKRCTKVSQGLMISLDGDFSCMTDDTLQFMKKVLLDFLDEKVVRKMNTYTILPETWNILKLQYNPGFLNWIFAECGEHALNAKYQKFLRENNYQLECFNIGENQGRGSQSLQFHIMVFELESSNVEIKDLQNWLADISSAHPGEILMKALENKPIIITYMMKKKHANAILSCLRTDDGQIAASRHRVIKIIENGNVITIAKPINGSNFVNVRLRLENQPRKLQERICCVVSKIVQNTGLKMDGTEAYLRVIPQNDENLEFIQTHKDQLLDNLEPRTFTANQEIISMFDKEDVAKMEKFDGRREKASFFLGLCKGLPKRKLENVVQHLKEIVSSSKPILNGAELDPVRNWIKQNQDIVLEEIDSDFIETAMTYMEDISSDIQTQWSDGSKGRKDKAKIFLEYVLKSDHNVMALQKTFEENGIQFPWN</sequence>
<dbReference type="GeneID" id="111131489"/>
<evidence type="ECO:0000256" key="1">
    <source>
        <dbReference type="SAM" id="Phobius"/>
    </source>
</evidence>
<dbReference type="Gene3D" id="1.10.533.10">
    <property type="entry name" value="Death Domain, Fas"/>
    <property type="match status" value="1"/>
</dbReference>
<feature type="transmembrane region" description="Helical" evidence="1">
    <location>
        <begin position="218"/>
        <end position="241"/>
    </location>
</feature>
<dbReference type="Proteomes" id="UP000694844">
    <property type="component" value="Chromosome 4"/>
</dbReference>
<organism evidence="2 3">
    <name type="scientific">Crassostrea virginica</name>
    <name type="common">Eastern oyster</name>
    <dbReference type="NCBI Taxonomy" id="6565"/>
    <lineage>
        <taxon>Eukaryota</taxon>
        <taxon>Metazoa</taxon>
        <taxon>Spiralia</taxon>
        <taxon>Lophotrochozoa</taxon>
        <taxon>Mollusca</taxon>
        <taxon>Bivalvia</taxon>
        <taxon>Autobranchia</taxon>
        <taxon>Pteriomorphia</taxon>
        <taxon>Ostreida</taxon>
        <taxon>Ostreoidea</taxon>
        <taxon>Ostreidae</taxon>
        <taxon>Crassostrea</taxon>
    </lineage>
</organism>
<reference evidence="3" key="1">
    <citation type="submission" date="2025-08" db="UniProtKB">
        <authorList>
            <consortium name="RefSeq"/>
        </authorList>
    </citation>
    <scope>IDENTIFICATION</scope>
    <source>
        <tissue evidence="3">Whole sample</tissue>
    </source>
</reference>
<dbReference type="AlphaFoldDB" id="A0A8B8E5V2"/>
<gene>
    <name evidence="3" type="primary">LOC111131489</name>
</gene>
<proteinExistence type="predicted"/>
<dbReference type="KEGG" id="cvn:111131489"/>
<keyword evidence="1" id="KW-0472">Membrane</keyword>
<name>A0A8B8E5V2_CRAVI</name>
<accession>A0A8B8E5V2</accession>
<keyword evidence="1" id="KW-0812">Transmembrane</keyword>
<evidence type="ECO:0000313" key="2">
    <source>
        <dbReference type="Proteomes" id="UP000694844"/>
    </source>
</evidence>
<dbReference type="RefSeq" id="XP_022334756.1">
    <property type="nucleotide sequence ID" value="XM_022479048.1"/>
</dbReference>